<dbReference type="RefSeq" id="WP_377340781.1">
    <property type="nucleotide sequence ID" value="NZ_JALBWS010000013.1"/>
</dbReference>
<protein>
    <submittedName>
        <fullName evidence="1">Uncharacterized protein</fullName>
    </submittedName>
</protein>
<name>A0ABW0JX69_9GAMM</name>
<evidence type="ECO:0000313" key="2">
    <source>
        <dbReference type="Proteomes" id="UP001596018"/>
    </source>
</evidence>
<keyword evidence="2" id="KW-1185">Reference proteome</keyword>
<comment type="caution">
    <text evidence="1">The sequence shown here is derived from an EMBL/GenBank/DDBJ whole genome shotgun (WGS) entry which is preliminary data.</text>
</comment>
<accession>A0ABW0JX69</accession>
<dbReference type="Proteomes" id="UP001596018">
    <property type="component" value="Unassembled WGS sequence"/>
</dbReference>
<proteinExistence type="predicted"/>
<gene>
    <name evidence="1" type="ORF">ACFPK0_11035</name>
</gene>
<organism evidence="1 2">
    <name type="scientific">Rhodanobacter ginsenosidimutans</name>
    <dbReference type="NCBI Taxonomy" id="490571"/>
    <lineage>
        <taxon>Bacteria</taxon>
        <taxon>Pseudomonadati</taxon>
        <taxon>Pseudomonadota</taxon>
        <taxon>Gammaproteobacteria</taxon>
        <taxon>Lysobacterales</taxon>
        <taxon>Rhodanobacteraceae</taxon>
        <taxon>Rhodanobacter</taxon>
    </lineage>
</organism>
<evidence type="ECO:0000313" key="1">
    <source>
        <dbReference type="EMBL" id="MFC5440548.1"/>
    </source>
</evidence>
<reference evidence="2" key="1">
    <citation type="journal article" date="2019" name="Int. J. Syst. Evol. Microbiol.">
        <title>The Global Catalogue of Microorganisms (GCM) 10K type strain sequencing project: providing services to taxonomists for standard genome sequencing and annotation.</title>
        <authorList>
            <consortium name="The Broad Institute Genomics Platform"/>
            <consortium name="The Broad Institute Genome Sequencing Center for Infectious Disease"/>
            <person name="Wu L."/>
            <person name="Ma J."/>
        </authorList>
    </citation>
    <scope>NUCLEOTIDE SEQUENCE [LARGE SCALE GENOMIC DNA]</scope>
    <source>
        <strain evidence="2">KACC 12822</strain>
    </source>
</reference>
<dbReference type="EMBL" id="JBHSMM010000002">
    <property type="protein sequence ID" value="MFC5440548.1"/>
    <property type="molecule type" value="Genomic_DNA"/>
</dbReference>
<sequence>MALLIKEFDRSMHMHYVSQYNYFKSLDRLARSSDNKTDLNEAIAGLSRFSLRDVLNNDEIVTMYQHKTTLGVIKQWANSGVKVDANVIREDLRRRERYFVPQYVMKVNTPRYHAKPECEYLRANFENFETPPEIAKLGPEKVRDFQNFCDKEWPQYKDRPVDIFWAHVGSRFGVPINPKEVSYASQERPESVRDQTESELLEKIHKGVENVRNHARSTGLNGYIYAHPKRLYSLTKDERLDEARRQAFLELLKLKKAIKMLVFNFHRIELEMPEGLLSDELLEAFGFLPCNACCGMR</sequence>